<reference evidence="1 2" key="1">
    <citation type="journal article" date="2019" name="Int. J. Syst. Evol. Microbiol.">
        <title>The Global Catalogue of Microorganisms (GCM) 10K type strain sequencing project: providing services to taxonomists for standard genome sequencing and annotation.</title>
        <authorList>
            <consortium name="The Broad Institute Genomics Platform"/>
            <consortium name="The Broad Institute Genome Sequencing Center for Infectious Disease"/>
            <person name="Wu L."/>
            <person name="Ma J."/>
        </authorList>
    </citation>
    <scope>NUCLEOTIDE SEQUENCE [LARGE SCALE GENOMIC DNA]</scope>
    <source>
        <strain evidence="1 2">JCM 15313</strain>
    </source>
</reference>
<accession>A0ABN2T5X9</accession>
<evidence type="ECO:0000313" key="1">
    <source>
        <dbReference type="EMBL" id="GAA1998661.1"/>
    </source>
</evidence>
<evidence type="ECO:0000313" key="2">
    <source>
        <dbReference type="Proteomes" id="UP001501585"/>
    </source>
</evidence>
<comment type="caution">
    <text evidence="1">The sequence shown here is derived from an EMBL/GenBank/DDBJ whole genome shotgun (WGS) entry which is preliminary data.</text>
</comment>
<name>A0ABN2T5X9_9ACTN</name>
<dbReference type="Proteomes" id="UP001501585">
    <property type="component" value="Unassembled WGS sequence"/>
</dbReference>
<organism evidence="1 2">
    <name type="scientific">Nocardiopsis rhodophaea</name>
    <dbReference type="NCBI Taxonomy" id="280238"/>
    <lineage>
        <taxon>Bacteria</taxon>
        <taxon>Bacillati</taxon>
        <taxon>Actinomycetota</taxon>
        <taxon>Actinomycetes</taxon>
        <taxon>Streptosporangiales</taxon>
        <taxon>Nocardiopsidaceae</taxon>
        <taxon>Nocardiopsis</taxon>
    </lineage>
</organism>
<dbReference type="CDD" id="cd02440">
    <property type="entry name" value="AdoMet_MTases"/>
    <property type="match status" value="1"/>
</dbReference>
<keyword evidence="2" id="KW-1185">Reference proteome</keyword>
<dbReference type="GO" id="GO:0008168">
    <property type="term" value="F:methyltransferase activity"/>
    <property type="evidence" value="ECO:0007669"/>
    <property type="project" value="UniProtKB-KW"/>
</dbReference>
<dbReference type="SUPFAM" id="SSF53335">
    <property type="entry name" value="S-adenosyl-L-methionine-dependent methyltransferases"/>
    <property type="match status" value="1"/>
</dbReference>
<dbReference type="Pfam" id="PF05401">
    <property type="entry name" value="NodS"/>
    <property type="match status" value="1"/>
</dbReference>
<sequence length="203" mass="23027">MTVDRAYFDAMYAVCDDPWGFRTRWYERRKRAVSMAAMPHERYACAFEPGCSIGLLTRELSFRCDQVLAWEGAFEAASRTREELADAGNVRVVWARVPEKWPEGEFDLVVLSELLYYFDDQDLATVLDLARGSLRPGGTLLAVHWRHPVAEHTRSGDDAHRALAELPRLGRLVEHREEDFLLDVYQAGRCARPASVARAGGLV</sequence>
<protein>
    <submittedName>
        <fullName evidence="1">SAM-dependent methyltransferase</fullName>
    </submittedName>
</protein>
<dbReference type="GO" id="GO:0032259">
    <property type="term" value="P:methylation"/>
    <property type="evidence" value="ECO:0007669"/>
    <property type="project" value="UniProtKB-KW"/>
</dbReference>
<dbReference type="InterPro" id="IPR008715">
    <property type="entry name" value="SAM-MeTfrase_NodS-like"/>
</dbReference>
<gene>
    <name evidence="1" type="ORF">GCM10009799_27100</name>
</gene>
<keyword evidence="1" id="KW-0808">Transferase</keyword>
<dbReference type="Gene3D" id="3.40.50.150">
    <property type="entry name" value="Vaccinia Virus protein VP39"/>
    <property type="match status" value="1"/>
</dbReference>
<dbReference type="InterPro" id="IPR029063">
    <property type="entry name" value="SAM-dependent_MTases_sf"/>
</dbReference>
<dbReference type="RefSeq" id="WP_344101946.1">
    <property type="nucleotide sequence ID" value="NZ_BAAAPC010000010.1"/>
</dbReference>
<proteinExistence type="predicted"/>
<keyword evidence="1" id="KW-0489">Methyltransferase</keyword>
<dbReference type="EMBL" id="BAAAPC010000010">
    <property type="protein sequence ID" value="GAA1998661.1"/>
    <property type="molecule type" value="Genomic_DNA"/>
</dbReference>